<dbReference type="Proteomes" id="UP001595617">
    <property type="component" value="Unassembled WGS sequence"/>
</dbReference>
<dbReference type="GO" id="GO:0004644">
    <property type="term" value="F:phosphoribosylglycinamide formyltransferase activity"/>
    <property type="evidence" value="ECO:0007669"/>
    <property type="project" value="UniProtKB-EC"/>
</dbReference>
<feature type="binding site" evidence="6">
    <location>
        <position position="67"/>
    </location>
    <ligand>
        <name>(6R)-10-formyltetrahydrofolate</name>
        <dbReference type="ChEBI" id="CHEBI:195366"/>
    </ligand>
</feature>
<dbReference type="PANTHER" id="PTHR43369">
    <property type="entry name" value="PHOSPHORIBOSYLGLYCINAMIDE FORMYLTRANSFERASE"/>
    <property type="match status" value="1"/>
</dbReference>
<evidence type="ECO:0000256" key="1">
    <source>
        <dbReference type="ARBA" id="ARBA00005054"/>
    </source>
</evidence>
<reference evidence="9" key="1">
    <citation type="journal article" date="2019" name="Int. J. Syst. Evol. Microbiol.">
        <title>The Global Catalogue of Microorganisms (GCM) 10K type strain sequencing project: providing services to taxonomists for standard genome sequencing and annotation.</title>
        <authorList>
            <consortium name="The Broad Institute Genomics Platform"/>
            <consortium name="The Broad Institute Genome Sequencing Center for Infectious Disease"/>
            <person name="Wu L."/>
            <person name="Ma J."/>
        </authorList>
    </citation>
    <scope>NUCLEOTIDE SEQUENCE [LARGE SCALE GENOMIC DNA]</scope>
    <source>
        <strain evidence="9">IBRC 10765</strain>
    </source>
</reference>
<dbReference type="RefSeq" id="WP_380696534.1">
    <property type="nucleotide sequence ID" value="NZ_JBHRYR010000003.1"/>
</dbReference>
<dbReference type="InterPro" id="IPR004607">
    <property type="entry name" value="GART"/>
</dbReference>
<comment type="catalytic activity">
    <reaction evidence="5 6">
        <text>N(1)-(5-phospho-beta-D-ribosyl)glycinamide + (6R)-10-formyltetrahydrofolate = N(2)-formyl-N(1)-(5-phospho-beta-D-ribosyl)glycinamide + (6S)-5,6,7,8-tetrahydrofolate + H(+)</text>
        <dbReference type="Rhea" id="RHEA:15053"/>
        <dbReference type="ChEBI" id="CHEBI:15378"/>
        <dbReference type="ChEBI" id="CHEBI:57453"/>
        <dbReference type="ChEBI" id="CHEBI:143788"/>
        <dbReference type="ChEBI" id="CHEBI:147286"/>
        <dbReference type="ChEBI" id="CHEBI:195366"/>
        <dbReference type="EC" id="2.1.2.2"/>
    </reaction>
</comment>
<evidence type="ECO:0000256" key="6">
    <source>
        <dbReference type="HAMAP-Rule" id="MF_01930"/>
    </source>
</evidence>
<comment type="similarity">
    <text evidence="4 6">Belongs to the GART family.</text>
</comment>
<dbReference type="CDD" id="cd08645">
    <property type="entry name" value="FMT_core_GART"/>
    <property type="match status" value="1"/>
</dbReference>
<dbReference type="HAMAP" id="MF_01930">
    <property type="entry name" value="PurN"/>
    <property type="match status" value="1"/>
</dbReference>
<sequence>MSCRIVVLISGSGTNLQALIDAARNHDLNDAQLVGVISNRPNVGGLKRAEQAGIPSVTLNHQDFPSREAFDSALLEQIEQWRPDLVVLAGFMRILTPEFVQHFAGRMINIHPSLLPKYPGLHTHERAIAAGDAQHGASIHFVTADLDGGPIIVQAAVDVLPDDTPTTLAQRVQAQEHCIYPAVVRWFSAQRLTMRAGAAYMDGKPLGQTGLNWHDPETPH</sequence>
<feature type="domain" description="Formyl transferase N-terminal" evidence="7">
    <location>
        <begin position="4"/>
        <end position="184"/>
    </location>
</feature>
<comment type="function">
    <text evidence="6">Catalyzes the transfer of a formyl group from 10-formyltetrahydrofolate to 5-phospho-ribosyl-glycinamide (GAR), producing 5-phospho-ribosyl-N-formylglycinamide (FGAR) and tetrahydrofolate.</text>
</comment>
<dbReference type="InterPro" id="IPR001555">
    <property type="entry name" value="GART_AS"/>
</dbReference>
<dbReference type="PROSITE" id="PS00373">
    <property type="entry name" value="GART"/>
    <property type="match status" value="1"/>
</dbReference>
<accession>A0ABV7ZY05</accession>
<dbReference type="Pfam" id="PF00551">
    <property type="entry name" value="Formyl_trans_N"/>
    <property type="match status" value="1"/>
</dbReference>
<feature type="binding site" evidence="6">
    <location>
        <begin position="92"/>
        <end position="95"/>
    </location>
    <ligand>
        <name>(6R)-10-formyltetrahydrofolate</name>
        <dbReference type="ChEBI" id="CHEBI:195366"/>
    </ligand>
</feature>
<feature type="binding site" evidence="6">
    <location>
        <position position="109"/>
    </location>
    <ligand>
        <name>(6R)-10-formyltetrahydrofolate</name>
        <dbReference type="ChEBI" id="CHEBI:195366"/>
    </ligand>
</feature>
<comment type="caution">
    <text evidence="8">The sequence shown here is derived from an EMBL/GenBank/DDBJ whole genome shotgun (WGS) entry which is preliminary data.</text>
</comment>
<dbReference type="InterPro" id="IPR002376">
    <property type="entry name" value="Formyl_transf_N"/>
</dbReference>
<evidence type="ECO:0000313" key="9">
    <source>
        <dbReference type="Proteomes" id="UP001595617"/>
    </source>
</evidence>
<dbReference type="EC" id="2.1.2.2" evidence="6"/>
<evidence type="ECO:0000256" key="3">
    <source>
        <dbReference type="ARBA" id="ARBA00022755"/>
    </source>
</evidence>
<dbReference type="PANTHER" id="PTHR43369:SF2">
    <property type="entry name" value="PHOSPHORIBOSYLGLYCINAMIDE FORMYLTRANSFERASE"/>
    <property type="match status" value="1"/>
</dbReference>
<name>A0ABV7ZY05_9GAMM</name>
<dbReference type="SUPFAM" id="SSF53328">
    <property type="entry name" value="Formyltransferase"/>
    <property type="match status" value="1"/>
</dbReference>
<evidence type="ECO:0000256" key="5">
    <source>
        <dbReference type="ARBA" id="ARBA00047664"/>
    </source>
</evidence>
<keyword evidence="9" id="KW-1185">Reference proteome</keyword>
<dbReference type="Gene3D" id="3.40.50.170">
    <property type="entry name" value="Formyl transferase, N-terminal domain"/>
    <property type="match status" value="1"/>
</dbReference>
<evidence type="ECO:0000313" key="8">
    <source>
        <dbReference type="EMBL" id="MFC3853409.1"/>
    </source>
</evidence>
<keyword evidence="3 6" id="KW-0658">Purine biosynthesis</keyword>
<gene>
    <name evidence="6 8" type="primary">purN</name>
    <name evidence="8" type="ORF">ACFOOG_11245</name>
</gene>
<feature type="active site" description="Proton donor" evidence="6">
    <location>
        <position position="111"/>
    </location>
</feature>
<proteinExistence type="inferred from homology"/>
<comment type="pathway">
    <text evidence="1 6">Purine metabolism; IMP biosynthesis via de novo pathway; N(2)-formyl-N(1)-(5-phospho-D-ribosyl)glycinamide from N(1)-(5-phospho-D-ribosyl)glycinamide (10-formyl THF route): step 1/1.</text>
</comment>
<dbReference type="EMBL" id="JBHRYR010000003">
    <property type="protein sequence ID" value="MFC3853409.1"/>
    <property type="molecule type" value="Genomic_DNA"/>
</dbReference>
<dbReference type="InterPro" id="IPR036477">
    <property type="entry name" value="Formyl_transf_N_sf"/>
</dbReference>
<evidence type="ECO:0000256" key="4">
    <source>
        <dbReference type="ARBA" id="ARBA00038440"/>
    </source>
</evidence>
<feature type="site" description="Raises pKa of active site His" evidence="6">
    <location>
        <position position="147"/>
    </location>
</feature>
<organism evidence="8 9">
    <name type="scientific">Saccharospirillum mangrovi</name>
    <dbReference type="NCBI Taxonomy" id="2161747"/>
    <lineage>
        <taxon>Bacteria</taxon>
        <taxon>Pseudomonadati</taxon>
        <taxon>Pseudomonadota</taxon>
        <taxon>Gammaproteobacteria</taxon>
        <taxon>Oceanospirillales</taxon>
        <taxon>Saccharospirillaceae</taxon>
        <taxon>Saccharospirillum</taxon>
    </lineage>
</organism>
<protein>
    <recommendedName>
        <fullName evidence="6">Phosphoribosylglycinamide formyltransferase</fullName>
        <ecNumber evidence="6">2.1.2.2</ecNumber>
    </recommendedName>
    <alternativeName>
        <fullName evidence="6">5'-phosphoribosylglycinamide transformylase</fullName>
    </alternativeName>
    <alternativeName>
        <fullName evidence="6">GAR transformylase</fullName>
        <shortName evidence="6">GART</shortName>
    </alternativeName>
</protein>
<evidence type="ECO:0000259" key="7">
    <source>
        <dbReference type="Pfam" id="PF00551"/>
    </source>
</evidence>
<dbReference type="NCBIfam" id="TIGR00639">
    <property type="entry name" value="PurN"/>
    <property type="match status" value="1"/>
</dbReference>
<keyword evidence="2 6" id="KW-0808">Transferase</keyword>
<feature type="binding site" evidence="6">
    <location>
        <begin position="13"/>
        <end position="15"/>
    </location>
    <ligand>
        <name>N(1)-(5-phospho-beta-D-ribosyl)glycinamide</name>
        <dbReference type="ChEBI" id="CHEBI:143788"/>
    </ligand>
</feature>
<evidence type="ECO:0000256" key="2">
    <source>
        <dbReference type="ARBA" id="ARBA00022679"/>
    </source>
</evidence>